<proteinExistence type="predicted"/>
<gene>
    <name evidence="2" type="ORF">ACFPYN_13610</name>
</gene>
<dbReference type="Proteomes" id="UP001596170">
    <property type="component" value="Unassembled WGS sequence"/>
</dbReference>
<dbReference type="Gene3D" id="3.30.70.1290">
    <property type="entry name" value="Transposase IS200-like"/>
    <property type="match status" value="1"/>
</dbReference>
<reference evidence="3" key="1">
    <citation type="journal article" date="2019" name="Int. J. Syst. Evol. Microbiol.">
        <title>The Global Catalogue of Microorganisms (GCM) 10K type strain sequencing project: providing services to taxonomists for standard genome sequencing and annotation.</title>
        <authorList>
            <consortium name="The Broad Institute Genomics Platform"/>
            <consortium name="The Broad Institute Genome Sequencing Center for Infectious Disease"/>
            <person name="Wu L."/>
            <person name="Ma J."/>
        </authorList>
    </citation>
    <scope>NUCLEOTIDE SEQUENCE [LARGE SCALE GENOMIC DNA]</scope>
    <source>
        <strain evidence="3">CCUG 54527</strain>
    </source>
</reference>
<dbReference type="EMBL" id="JBHSRI010000024">
    <property type="protein sequence ID" value="MFC6040459.1"/>
    <property type="molecule type" value="Genomic_DNA"/>
</dbReference>
<dbReference type="SMART" id="SM01321">
    <property type="entry name" value="Y1_Tnp"/>
    <property type="match status" value="1"/>
</dbReference>
<feature type="domain" description="Transposase IS200-like" evidence="1">
    <location>
        <begin position="9"/>
        <end position="123"/>
    </location>
</feature>
<evidence type="ECO:0000313" key="3">
    <source>
        <dbReference type="Proteomes" id="UP001596170"/>
    </source>
</evidence>
<protein>
    <submittedName>
        <fullName evidence="2">Transposase</fullName>
    </submittedName>
</protein>
<comment type="caution">
    <text evidence="2">The sequence shown here is derived from an EMBL/GenBank/DDBJ whole genome shotgun (WGS) entry which is preliminary data.</text>
</comment>
<name>A0ABW1L9V0_9BACL</name>
<evidence type="ECO:0000313" key="2">
    <source>
        <dbReference type="EMBL" id="MFC6040459.1"/>
    </source>
</evidence>
<dbReference type="Pfam" id="PF01797">
    <property type="entry name" value="Y1_Tnp"/>
    <property type="match status" value="1"/>
</dbReference>
<sequence>MGRRKRYWHPAGWFHIVMRGNNRSRIFRTPEDMAALIAVIDECRERYRFTIIAFCVMTNHYHLLINSPDVPLDKIMARINRSFSDYYSKKYGHVGRIYEKRYYSKEAEGPFAVLAVSSYIHRNPIDTKKPMVEQLIDYPYSSFPMYCSEEPAPKSWIDLDLLPTLLPVGIEPSRHNYSLYCQLYRQATEEDKKLNLLLSDDAWL</sequence>
<keyword evidence="3" id="KW-1185">Reference proteome</keyword>
<dbReference type="RefSeq" id="WP_377734944.1">
    <property type="nucleotide sequence ID" value="NZ_JBHSRI010000024.1"/>
</dbReference>
<dbReference type="SUPFAM" id="SSF143422">
    <property type="entry name" value="Transposase IS200-like"/>
    <property type="match status" value="1"/>
</dbReference>
<evidence type="ECO:0000259" key="1">
    <source>
        <dbReference type="SMART" id="SM01321"/>
    </source>
</evidence>
<organism evidence="2 3">
    <name type="scientific">Paenisporosarcina macmurdoensis</name>
    <dbReference type="NCBI Taxonomy" id="212659"/>
    <lineage>
        <taxon>Bacteria</taxon>
        <taxon>Bacillati</taxon>
        <taxon>Bacillota</taxon>
        <taxon>Bacilli</taxon>
        <taxon>Bacillales</taxon>
        <taxon>Caryophanaceae</taxon>
        <taxon>Paenisporosarcina</taxon>
    </lineage>
</organism>
<dbReference type="PANTHER" id="PTHR34322:SF2">
    <property type="entry name" value="TRANSPOSASE IS200-LIKE DOMAIN-CONTAINING PROTEIN"/>
    <property type="match status" value="1"/>
</dbReference>
<accession>A0ABW1L9V0</accession>
<dbReference type="InterPro" id="IPR036515">
    <property type="entry name" value="Transposase_17_sf"/>
</dbReference>
<dbReference type="PANTHER" id="PTHR34322">
    <property type="entry name" value="TRANSPOSASE, Y1_TNP DOMAIN-CONTAINING"/>
    <property type="match status" value="1"/>
</dbReference>
<dbReference type="InterPro" id="IPR002686">
    <property type="entry name" value="Transposase_17"/>
</dbReference>